<evidence type="ECO:0000256" key="4">
    <source>
        <dbReference type="SAM" id="SignalP"/>
    </source>
</evidence>
<keyword evidence="2" id="KW-0378">Hydrolase</keyword>
<comment type="similarity">
    <text evidence="1">Belongs to the glycosyl hydrolase 39 family.</text>
</comment>
<accession>A0A7X1B0M0</accession>
<dbReference type="GO" id="GO:0016798">
    <property type="term" value="F:hydrolase activity, acting on glycosyl bonds"/>
    <property type="evidence" value="ECO:0007669"/>
    <property type="project" value="UniProtKB-KW"/>
</dbReference>
<evidence type="ECO:0000256" key="2">
    <source>
        <dbReference type="ARBA" id="ARBA00022801"/>
    </source>
</evidence>
<keyword evidence="7" id="KW-1185">Reference proteome</keyword>
<dbReference type="Pfam" id="PF01229">
    <property type="entry name" value="Glyco_hydro_39"/>
    <property type="match status" value="1"/>
</dbReference>
<keyword evidence="4" id="KW-0732">Signal</keyword>
<dbReference type="Proteomes" id="UP000525652">
    <property type="component" value="Unassembled WGS sequence"/>
</dbReference>
<feature type="chain" id="PRO_5030836922" description="Glycosyl hydrolases family 39 N-terminal catalytic domain-containing protein" evidence="4">
    <location>
        <begin position="23"/>
        <end position="630"/>
    </location>
</feature>
<evidence type="ECO:0000313" key="7">
    <source>
        <dbReference type="Proteomes" id="UP000525652"/>
    </source>
</evidence>
<dbReference type="InterPro" id="IPR049166">
    <property type="entry name" value="GH39_cat"/>
</dbReference>
<evidence type="ECO:0000256" key="3">
    <source>
        <dbReference type="ARBA" id="ARBA00023295"/>
    </source>
</evidence>
<reference evidence="6 7" key="1">
    <citation type="submission" date="2020-07" db="EMBL/GenBank/DDBJ databases">
        <authorList>
            <person name="Feng X."/>
        </authorList>
    </citation>
    <scope>NUCLEOTIDE SEQUENCE [LARGE SCALE GENOMIC DNA]</scope>
    <source>
        <strain evidence="6 7">JCM14086</strain>
    </source>
</reference>
<evidence type="ECO:0000259" key="5">
    <source>
        <dbReference type="Pfam" id="PF01229"/>
    </source>
</evidence>
<name>A0A7X1B0M0_9BACT</name>
<dbReference type="AlphaFoldDB" id="A0A7X1B0M0"/>
<dbReference type="InterPro" id="IPR017853">
    <property type="entry name" value="GH"/>
</dbReference>
<gene>
    <name evidence="6" type="ORF">H5P30_16730</name>
</gene>
<dbReference type="EMBL" id="JACHVA010000126">
    <property type="protein sequence ID" value="MBC2603431.1"/>
    <property type="molecule type" value="Genomic_DNA"/>
</dbReference>
<proteinExistence type="inferred from homology"/>
<dbReference type="SUPFAM" id="SSF51445">
    <property type="entry name" value="(Trans)glycosidases"/>
    <property type="match status" value="1"/>
</dbReference>
<comment type="caution">
    <text evidence="6">The sequence shown here is derived from an EMBL/GenBank/DDBJ whole genome shotgun (WGS) entry which is preliminary data.</text>
</comment>
<feature type="domain" description="Glycosyl hydrolases family 39 N-terminal catalytic" evidence="5">
    <location>
        <begin position="310"/>
        <end position="496"/>
    </location>
</feature>
<dbReference type="Gene3D" id="3.20.20.80">
    <property type="entry name" value="Glycosidases"/>
    <property type="match status" value="1"/>
</dbReference>
<organism evidence="6 7">
    <name type="scientific">Puniceicoccus vermicola</name>
    <dbReference type="NCBI Taxonomy" id="388746"/>
    <lineage>
        <taxon>Bacteria</taxon>
        <taxon>Pseudomonadati</taxon>
        <taxon>Verrucomicrobiota</taxon>
        <taxon>Opitutia</taxon>
        <taxon>Puniceicoccales</taxon>
        <taxon>Puniceicoccaceae</taxon>
        <taxon>Puniceicoccus</taxon>
    </lineage>
</organism>
<keyword evidence="3" id="KW-0326">Glycosidase</keyword>
<dbReference type="RefSeq" id="WP_185694057.1">
    <property type="nucleotide sequence ID" value="NZ_JACHVA010000126.1"/>
</dbReference>
<feature type="signal peptide" evidence="4">
    <location>
        <begin position="1"/>
        <end position="22"/>
    </location>
</feature>
<evidence type="ECO:0000313" key="6">
    <source>
        <dbReference type="EMBL" id="MBC2603431.1"/>
    </source>
</evidence>
<evidence type="ECO:0000256" key="1">
    <source>
        <dbReference type="ARBA" id="ARBA00008875"/>
    </source>
</evidence>
<dbReference type="PROSITE" id="PS51257">
    <property type="entry name" value="PROKAR_LIPOPROTEIN"/>
    <property type="match status" value="1"/>
</dbReference>
<sequence length="630" mass="70118">MKQNSIRRNFVLLLFTFSACCASTGQDLSSVEPEGTPTGFTRVLLDTDASSGQYIAATADGTTLTQIPINRDEPFEVWVRYRGLPLVLNDSAGMQLSRIAANESGEWQWASMGEYQSGDNQDFLEVFSPFSDRGASEKPSGLDLVVVADVGTKLSSLESSIQPADKESLTVPDADVVLQSETALPSQSDSIDVEVSIDWSEPTGQVADRQYSLNIFNGYDSSVAQNPQYIENIAYMAAPVLRYHNMSGMLADPSKNRFSWMDTASRTWSAERIAAALDPLEGLSEERVITIGKWPSWMDLDKDGMLDADQYEAFAQLCADLVRILNIEQQRGIQYFEISNERDMVYWLRQMKKGQPLQIDELAEIYNLCVQAMKAVDPSIKIGGPAACRGDLVQPLKQFAILTMENLDFLSYHAYASGDATETDINIYNRAGSLGKNLSTIRSMLNDISPDRRIELHLNEYNICYTHRVRDERMATHKGGVFDALVFVELVENGADVGNAWNECDGVYGKMGRDYTLRPPAHVFHFFNTGMTGPAVKSTSDHPDVIVPFAVLHEDGNHWVLINRSSYANNARIELKGREFDDQNVRIFCLSETGLKEMTHSLSELARGIDLPPDSVAFFFLPDDSNTEAQ</sequence>
<protein>
    <recommendedName>
        <fullName evidence="5">Glycosyl hydrolases family 39 N-terminal catalytic domain-containing protein</fullName>
    </recommendedName>
</protein>